<comment type="caution">
    <text evidence="2">The sequence shown here is derived from an EMBL/GenBank/DDBJ whole genome shotgun (WGS) entry which is preliminary data.</text>
</comment>
<organism evidence="2 3">
    <name type="scientific">Metasolibacillus meyeri</name>
    <dbReference type="NCBI Taxonomy" id="1071052"/>
    <lineage>
        <taxon>Bacteria</taxon>
        <taxon>Bacillati</taxon>
        <taxon>Bacillota</taxon>
        <taxon>Bacilli</taxon>
        <taxon>Bacillales</taxon>
        <taxon>Caryophanaceae</taxon>
        <taxon>Metasolibacillus</taxon>
    </lineage>
</organism>
<feature type="transmembrane region" description="Helical" evidence="1">
    <location>
        <begin position="7"/>
        <end position="26"/>
    </location>
</feature>
<reference evidence="2 3" key="1">
    <citation type="submission" date="2023-03" db="EMBL/GenBank/DDBJ databases">
        <title>Bacillus Genome Sequencing.</title>
        <authorList>
            <person name="Dunlap C."/>
        </authorList>
    </citation>
    <scope>NUCLEOTIDE SEQUENCE [LARGE SCALE GENOMIC DNA]</scope>
    <source>
        <strain evidence="2 3">B-59205</strain>
    </source>
</reference>
<keyword evidence="1" id="KW-0472">Membrane</keyword>
<evidence type="ECO:0000256" key="1">
    <source>
        <dbReference type="SAM" id="Phobius"/>
    </source>
</evidence>
<feature type="transmembrane region" description="Helical" evidence="1">
    <location>
        <begin position="32"/>
        <end position="49"/>
    </location>
</feature>
<sequence length="182" mass="21234">MTYLQLFGVSIPTLWIAILATAFLLSIKLDDWFSNALFIYIIVWKFSYIFRWESIWGLLYFNGGIKGHWLGLISAGIYMILFAAKKYPSIKEQVSLSVLLYMYTFEAIFNVLQLDFLFAAIQVAIGCLILSLRKKLTWQWILLFFTIELLTLSLQHTLTLTKLFTFSTLLFILFIIKERKNG</sequence>
<evidence type="ECO:0000313" key="2">
    <source>
        <dbReference type="EMBL" id="MEC1180776.1"/>
    </source>
</evidence>
<dbReference type="Proteomes" id="UP001344888">
    <property type="component" value="Unassembled WGS sequence"/>
</dbReference>
<name>A0AAW9NYT5_9BACL</name>
<gene>
    <name evidence="2" type="ORF">P9B03_20185</name>
</gene>
<dbReference type="AlphaFoldDB" id="A0AAW9NYT5"/>
<proteinExistence type="predicted"/>
<evidence type="ECO:0000313" key="3">
    <source>
        <dbReference type="Proteomes" id="UP001344888"/>
    </source>
</evidence>
<feature type="transmembrane region" description="Helical" evidence="1">
    <location>
        <begin position="160"/>
        <end position="176"/>
    </location>
</feature>
<accession>A0AAW9NYT5</accession>
<protein>
    <submittedName>
        <fullName evidence="2">Uncharacterized protein</fullName>
    </submittedName>
</protein>
<dbReference type="EMBL" id="JARSFG010000044">
    <property type="protein sequence ID" value="MEC1180776.1"/>
    <property type="molecule type" value="Genomic_DNA"/>
</dbReference>
<feature type="transmembrane region" description="Helical" evidence="1">
    <location>
        <begin position="69"/>
        <end position="87"/>
    </location>
</feature>
<keyword evidence="3" id="KW-1185">Reference proteome</keyword>
<dbReference type="RefSeq" id="WP_326125260.1">
    <property type="nucleotide sequence ID" value="NZ_JARSFG010000044.1"/>
</dbReference>
<keyword evidence="1" id="KW-1133">Transmembrane helix</keyword>
<feature type="transmembrane region" description="Helical" evidence="1">
    <location>
        <begin position="107"/>
        <end position="130"/>
    </location>
</feature>
<keyword evidence="1" id="KW-0812">Transmembrane</keyword>